<organism evidence="5 6">
    <name type="scientific">Spongiibacter pelagi</name>
    <dbReference type="NCBI Taxonomy" id="2760804"/>
    <lineage>
        <taxon>Bacteria</taxon>
        <taxon>Pseudomonadati</taxon>
        <taxon>Pseudomonadota</taxon>
        <taxon>Gammaproteobacteria</taxon>
        <taxon>Cellvibrionales</taxon>
        <taxon>Spongiibacteraceae</taxon>
        <taxon>Spongiibacter</taxon>
    </lineage>
</organism>
<evidence type="ECO:0000256" key="2">
    <source>
        <dbReference type="ARBA" id="ARBA00021483"/>
    </source>
</evidence>
<dbReference type="Gene3D" id="2.30.30.40">
    <property type="entry name" value="SH3 Domains"/>
    <property type="match status" value="1"/>
</dbReference>
<evidence type="ECO:0000256" key="3">
    <source>
        <dbReference type="ARBA" id="ARBA00022490"/>
    </source>
</evidence>
<accession>A0A927C166</accession>
<dbReference type="Gene3D" id="2.40.50.180">
    <property type="entry name" value="CheA-289, Domain 4"/>
    <property type="match status" value="1"/>
</dbReference>
<dbReference type="EMBL" id="JACXLD010000001">
    <property type="protein sequence ID" value="MBD2858127.1"/>
    <property type="molecule type" value="Genomic_DNA"/>
</dbReference>
<dbReference type="InterPro" id="IPR039315">
    <property type="entry name" value="CheW"/>
</dbReference>
<dbReference type="GO" id="GO:0005829">
    <property type="term" value="C:cytosol"/>
    <property type="evidence" value="ECO:0007669"/>
    <property type="project" value="TreeGrafter"/>
</dbReference>
<dbReference type="PANTHER" id="PTHR22617:SF45">
    <property type="entry name" value="CHEMOTAXIS PROTEIN CHEW"/>
    <property type="match status" value="1"/>
</dbReference>
<dbReference type="InterPro" id="IPR002545">
    <property type="entry name" value="CheW-lke_dom"/>
</dbReference>
<dbReference type="PANTHER" id="PTHR22617">
    <property type="entry name" value="CHEMOTAXIS SENSOR HISTIDINE KINASE-RELATED"/>
    <property type="match status" value="1"/>
</dbReference>
<dbReference type="AlphaFoldDB" id="A0A927C166"/>
<dbReference type="Proteomes" id="UP000610558">
    <property type="component" value="Unassembled WGS sequence"/>
</dbReference>
<evidence type="ECO:0000259" key="4">
    <source>
        <dbReference type="PROSITE" id="PS50851"/>
    </source>
</evidence>
<evidence type="ECO:0000313" key="5">
    <source>
        <dbReference type="EMBL" id="MBD2858127.1"/>
    </source>
</evidence>
<dbReference type="GO" id="GO:0007165">
    <property type="term" value="P:signal transduction"/>
    <property type="evidence" value="ECO:0007669"/>
    <property type="project" value="InterPro"/>
</dbReference>
<sequence length="169" mass="18638">MANANVDLLHADTNQFLTFMLNGEEYGVEILRVQGIQGWDTVTPIPKAPEYVLGVMNLRGAIVPIIDLRKRFHMESIPFGPTTVIIVVKVENSDKSRTIGMVVDAVSEVYRLDENLVQPLPEFGGNISTDFIKGLSTVDEKMLILLDIDRLISIRDVEGEAAKLAAQAS</sequence>
<reference evidence="5" key="1">
    <citation type="submission" date="2020-09" db="EMBL/GenBank/DDBJ databases">
        <authorList>
            <person name="Yoon J.-W."/>
        </authorList>
    </citation>
    <scope>NUCLEOTIDE SEQUENCE</scope>
    <source>
        <strain evidence="5">KMU-158</strain>
    </source>
</reference>
<dbReference type="GO" id="GO:0006935">
    <property type="term" value="P:chemotaxis"/>
    <property type="evidence" value="ECO:0007669"/>
    <property type="project" value="InterPro"/>
</dbReference>
<dbReference type="PROSITE" id="PS50851">
    <property type="entry name" value="CHEW"/>
    <property type="match status" value="1"/>
</dbReference>
<evidence type="ECO:0000256" key="1">
    <source>
        <dbReference type="ARBA" id="ARBA00004496"/>
    </source>
</evidence>
<keyword evidence="6" id="KW-1185">Reference proteome</keyword>
<gene>
    <name evidence="5" type="ORF">IB286_03835</name>
</gene>
<keyword evidence="3" id="KW-0963">Cytoplasm</keyword>
<feature type="domain" description="CheW-like" evidence="4">
    <location>
        <begin position="13"/>
        <end position="157"/>
    </location>
</feature>
<dbReference type="SUPFAM" id="SSF50341">
    <property type="entry name" value="CheW-like"/>
    <property type="match status" value="1"/>
</dbReference>
<dbReference type="CDD" id="cd00732">
    <property type="entry name" value="CheW"/>
    <property type="match status" value="1"/>
</dbReference>
<protein>
    <recommendedName>
        <fullName evidence="2">Chemotaxis protein CheW</fullName>
    </recommendedName>
</protein>
<dbReference type="Pfam" id="PF01584">
    <property type="entry name" value="CheW"/>
    <property type="match status" value="1"/>
</dbReference>
<comment type="caution">
    <text evidence="5">The sequence shown here is derived from an EMBL/GenBank/DDBJ whole genome shotgun (WGS) entry which is preliminary data.</text>
</comment>
<proteinExistence type="predicted"/>
<dbReference type="InterPro" id="IPR036061">
    <property type="entry name" value="CheW-like_dom_sf"/>
</dbReference>
<dbReference type="SMART" id="SM00260">
    <property type="entry name" value="CheW"/>
    <property type="match status" value="1"/>
</dbReference>
<name>A0A927C166_9GAMM</name>
<evidence type="ECO:0000313" key="6">
    <source>
        <dbReference type="Proteomes" id="UP000610558"/>
    </source>
</evidence>
<comment type="subcellular location">
    <subcellularLocation>
        <location evidence="1">Cytoplasm</location>
    </subcellularLocation>
</comment>